<proteinExistence type="predicted"/>
<organism evidence="4 5">
    <name type="scientific">Ereboglobus luteus</name>
    <dbReference type="NCBI Taxonomy" id="1796921"/>
    <lineage>
        <taxon>Bacteria</taxon>
        <taxon>Pseudomonadati</taxon>
        <taxon>Verrucomicrobiota</taxon>
        <taxon>Opitutia</taxon>
        <taxon>Opitutales</taxon>
        <taxon>Opitutaceae</taxon>
        <taxon>Ereboglobus</taxon>
    </lineage>
</organism>
<dbReference type="OrthoDB" id="5481797at2"/>
<dbReference type="RefSeq" id="WP_108824658.1">
    <property type="nucleotide sequence ID" value="NZ_CP023004.1"/>
</dbReference>
<dbReference type="PANTHER" id="PTHR46580">
    <property type="entry name" value="SENSOR KINASE-RELATED"/>
    <property type="match status" value="1"/>
</dbReference>
<evidence type="ECO:0008006" key="6">
    <source>
        <dbReference type="Google" id="ProtNLM"/>
    </source>
</evidence>
<dbReference type="Gene3D" id="2.130.10.130">
    <property type="entry name" value="Integrin alpha, N-terminal"/>
    <property type="match status" value="2"/>
</dbReference>
<accession>A0A2U8E1V6</accession>
<evidence type="ECO:0000313" key="4">
    <source>
        <dbReference type="EMBL" id="AWI08847.1"/>
    </source>
</evidence>
<dbReference type="Pfam" id="PF01839">
    <property type="entry name" value="FG-GAP"/>
    <property type="match status" value="1"/>
</dbReference>
<reference evidence="4 5" key="1">
    <citation type="journal article" date="2018" name="Syst. Appl. Microbiol.">
        <title>Ereboglobus luteus gen. nov. sp. nov. from cockroach guts, and new insights into the oxygen relationship of the genera Opitutus and Didymococcus (Verrucomicrobia: Opitutaceae).</title>
        <authorList>
            <person name="Tegtmeier D."/>
            <person name="Belitz A."/>
            <person name="Radek R."/>
            <person name="Heimerl T."/>
            <person name="Brune A."/>
        </authorList>
    </citation>
    <scope>NUCLEOTIDE SEQUENCE [LARGE SCALE GENOMIC DNA]</scope>
    <source>
        <strain evidence="4 5">Ho45</strain>
    </source>
</reference>
<dbReference type="Pfam" id="PF13517">
    <property type="entry name" value="FG-GAP_3"/>
    <property type="match status" value="1"/>
</dbReference>
<feature type="region of interest" description="Disordered" evidence="2">
    <location>
        <begin position="343"/>
        <end position="362"/>
    </location>
</feature>
<feature type="chain" id="PRO_5015846857" description="VCBS repeat-containing protein" evidence="3">
    <location>
        <begin position="24"/>
        <end position="818"/>
    </location>
</feature>
<dbReference type="InterPro" id="IPR028994">
    <property type="entry name" value="Integrin_alpha_N"/>
</dbReference>
<dbReference type="SUPFAM" id="SSF69318">
    <property type="entry name" value="Integrin alpha N-terminal domain"/>
    <property type="match status" value="2"/>
</dbReference>
<keyword evidence="1 3" id="KW-0732">Signal</keyword>
<evidence type="ECO:0000313" key="5">
    <source>
        <dbReference type="Proteomes" id="UP000244896"/>
    </source>
</evidence>
<feature type="signal peptide" evidence="3">
    <location>
        <begin position="1"/>
        <end position="23"/>
    </location>
</feature>
<dbReference type="InterPro" id="IPR013517">
    <property type="entry name" value="FG-GAP"/>
</dbReference>
<evidence type="ECO:0000256" key="1">
    <source>
        <dbReference type="ARBA" id="ARBA00022729"/>
    </source>
</evidence>
<gene>
    <name evidence="4" type="ORF">CKA38_05900</name>
</gene>
<dbReference type="AlphaFoldDB" id="A0A2U8E1V6"/>
<dbReference type="KEGG" id="elut:CKA38_05900"/>
<evidence type="ECO:0000256" key="3">
    <source>
        <dbReference type="SAM" id="SignalP"/>
    </source>
</evidence>
<dbReference type="EMBL" id="CP023004">
    <property type="protein sequence ID" value="AWI08847.1"/>
    <property type="molecule type" value="Genomic_DNA"/>
</dbReference>
<dbReference type="Proteomes" id="UP000244896">
    <property type="component" value="Chromosome"/>
</dbReference>
<keyword evidence="5" id="KW-1185">Reference proteome</keyword>
<protein>
    <recommendedName>
        <fullName evidence="6">VCBS repeat-containing protein</fullName>
    </recommendedName>
</protein>
<dbReference type="PANTHER" id="PTHR46580:SF4">
    <property type="entry name" value="ATP_GTP-BINDING PROTEIN"/>
    <property type="match status" value="1"/>
</dbReference>
<evidence type="ECO:0000256" key="2">
    <source>
        <dbReference type="SAM" id="MobiDB-lite"/>
    </source>
</evidence>
<sequence>MIPRLRITLLLFSLVALHSPSFANGASAPLALTGPEVVKLDWGTRSLQVADLNGDGLPDIAVANNDRSTIELLYQLKPGEPPPRVPASLSPNRWEPVVEDARFRKATITTGVVMFDLCAGDLNGDKLPDLVYTGSPQALTLRLQQTDGSWVEKKIPEAPAPNQLVGSLKIADLDGDGRADLAMLGKNELAVFYQTDGGILAAPERYTLPDNNCYGLEICDVDGDGLADLVYLCNGARQTVRVRLQTPSRQFGPELSYEIKHSRCTLQILQQADAKTGRHAIFAFAQDGTGQLEEFTLKPGDASSGSVGFQPGTTPLPSINPRIFSPRPGAKTPAAYAIGNFTAEPKPRSSLPSKSASRFPGPDIVVSDPDAAQIYLYARQPDGGFTTAKKSPVFSDARALAAGDWYDEGRDVLFIGSPKEQAVGVSRYIDGRFEYPKPLPVTGRPLDVAYGDFDGLGQKLLAVLLEHKGKRSIELWSRDGDTAKLEHTIPITNLKTDPRALRLLDANQDGKLDIAVFTPLDAMRLYVQGDGLEFTEASADSGFRRSLVDKLESSALTLGDIDGDGKHELVTAHSGFARALRLDASGGLQVIEQFNARDPNTEVAAVLAIPDSPSPVTASDWQKPGLGATVSQSKTQGSKSRITVVLYDRKSEQFQILRSDESGLYQIVDTVPAGKIEVTGAEVLPATNEAFIFGRDRFWWLPLGRRDLAVATLSTHTTDLPNISYADVIAGDLVGDGRPEIICVDPAKNLLEILRRNDDGMRWDSIMHFKVFEIDQHYQGRRGTQLEPRETVIADITGNGKKSIILVVHDRVLIYPQE</sequence>
<name>A0A2U8E1V6_9BACT</name>